<organism evidence="1 2">
    <name type="scientific">Segatella copri</name>
    <dbReference type="NCBI Taxonomy" id="165179"/>
    <lineage>
        <taxon>Bacteria</taxon>
        <taxon>Pseudomonadati</taxon>
        <taxon>Bacteroidota</taxon>
        <taxon>Bacteroidia</taxon>
        <taxon>Bacteroidales</taxon>
        <taxon>Prevotellaceae</taxon>
        <taxon>Segatella</taxon>
    </lineage>
</organism>
<accession>A0AA92WDI3</accession>
<evidence type="ECO:0000313" key="1">
    <source>
        <dbReference type="EMBL" id="RGX91570.1"/>
    </source>
</evidence>
<comment type="caution">
    <text evidence="1">The sequence shown here is derived from an EMBL/GenBank/DDBJ whole genome shotgun (WGS) entry which is preliminary data.</text>
</comment>
<name>A0AA92WDI3_9BACT</name>
<reference evidence="1 2" key="1">
    <citation type="submission" date="2018-08" db="EMBL/GenBank/DDBJ databases">
        <title>A genome reference for cultivated species of the human gut microbiota.</title>
        <authorList>
            <person name="Zou Y."/>
            <person name="Xue W."/>
            <person name="Luo G."/>
        </authorList>
    </citation>
    <scope>NUCLEOTIDE SEQUENCE [LARGE SCALE GENOMIC DNA]</scope>
    <source>
        <strain evidence="1 2">OF03-3</strain>
    </source>
</reference>
<protein>
    <submittedName>
        <fullName evidence="1">Uncharacterized protein</fullName>
    </submittedName>
</protein>
<proteinExistence type="predicted"/>
<sequence length="204" mass="22884">MSSVLIAYNNDCNTELHHFFESCSDEAKQACLDNKITFESVCPPNLNADKVCGKMESNSLCVIVSHGINGEIINENNEEVISIHTTNYNFANKGLYALACYSGLDLKDELIRIGIKFFVGYSDSWMIGTDEELFLKCALQGLKDFLSGKSKKDAKECMISTYKNTIKDMPSNSFEDNFQKMLMINNLESLVFEGEDDLLFSDLA</sequence>
<gene>
    <name evidence="1" type="ORF">DXA63_12690</name>
</gene>
<evidence type="ECO:0000313" key="2">
    <source>
        <dbReference type="Proteomes" id="UP000285604"/>
    </source>
</evidence>
<dbReference type="Proteomes" id="UP000285604">
    <property type="component" value="Unassembled WGS sequence"/>
</dbReference>
<dbReference type="EMBL" id="QSCI01000073">
    <property type="protein sequence ID" value="RGX91570.1"/>
    <property type="molecule type" value="Genomic_DNA"/>
</dbReference>
<dbReference type="AlphaFoldDB" id="A0AA92WDI3"/>